<keyword evidence="3 6" id="KW-0815">Transposition</keyword>
<proteinExistence type="inferred from homology"/>
<keyword evidence="6" id="KW-0814">Transposable element</keyword>
<evidence type="ECO:0000313" key="8">
    <source>
        <dbReference type="Proteomes" id="UP000289506"/>
    </source>
</evidence>
<evidence type="ECO:0000256" key="1">
    <source>
        <dbReference type="ARBA" id="ARBA00002190"/>
    </source>
</evidence>
<geneLocation type="plasmid" evidence="7 8">
    <name>13</name>
</geneLocation>
<dbReference type="EMBL" id="LR214986">
    <property type="protein sequence ID" value="VEU64862.1"/>
    <property type="molecule type" value="Genomic_DNA"/>
</dbReference>
<accession>A0A449AIU9</accession>
<dbReference type="GO" id="GO:0006313">
    <property type="term" value="P:DNA transposition"/>
    <property type="evidence" value="ECO:0007669"/>
    <property type="project" value="UniProtKB-UniRule"/>
</dbReference>
<dbReference type="PANTHER" id="PTHR33217:SF8">
    <property type="entry name" value="MUTATOR FAMILY TRANSPOSASE"/>
    <property type="match status" value="1"/>
</dbReference>
<dbReference type="GO" id="GO:0003677">
    <property type="term" value="F:DNA binding"/>
    <property type="evidence" value="ECO:0007669"/>
    <property type="project" value="UniProtKB-UniRule"/>
</dbReference>
<reference evidence="7 8" key="1">
    <citation type="submission" date="2019-01" db="EMBL/GenBank/DDBJ databases">
        <authorList>
            <consortium name="Pathogen Informatics"/>
        </authorList>
    </citation>
    <scope>NUCLEOTIDE SEQUENCE [LARGE SCALE GENOMIC DNA]</scope>
    <source>
        <strain evidence="7 8">NCTC10142</strain>
        <plasmid evidence="8">13</plasmid>
    </source>
</reference>
<evidence type="ECO:0000313" key="7">
    <source>
        <dbReference type="EMBL" id="VEU64862.1"/>
    </source>
</evidence>
<keyword evidence="7" id="KW-0614">Plasmid</keyword>
<keyword evidence="5 6" id="KW-0233">DNA recombination</keyword>
<dbReference type="NCBIfam" id="NF033543">
    <property type="entry name" value="transpos_IS256"/>
    <property type="match status" value="1"/>
</dbReference>
<dbReference type="PANTHER" id="PTHR33217">
    <property type="entry name" value="TRANSPOSASE FOR INSERTION SEQUENCE ELEMENT IS1081"/>
    <property type="match status" value="1"/>
</dbReference>
<dbReference type="PROSITE" id="PS01007">
    <property type="entry name" value="TRANSPOSASE_MUTATOR"/>
    <property type="match status" value="1"/>
</dbReference>
<evidence type="ECO:0000256" key="2">
    <source>
        <dbReference type="ARBA" id="ARBA00010961"/>
    </source>
</evidence>
<dbReference type="AlphaFoldDB" id="A0A449AIU9"/>
<organism evidence="7 8">
    <name type="scientific">Mycoplasmopsis cynos</name>
    <dbReference type="NCBI Taxonomy" id="171284"/>
    <lineage>
        <taxon>Bacteria</taxon>
        <taxon>Bacillati</taxon>
        <taxon>Mycoplasmatota</taxon>
        <taxon>Mycoplasmoidales</taxon>
        <taxon>Metamycoplasmataceae</taxon>
        <taxon>Mycoplasmopsis</taxon>
    </lineage>
</organism>
<dbReference type="GO" id="GO:0004803">
    <property type="term" value="F:transposase activity"/>
    <property type="evidence" value="ECO:0007669"/>
    <property type="project" value="UniProtKB-UniRule"/>
</dbReference>
<comment type="similarity">
    <text evidence="2 6">Belongs to the transposase mutator family.</text>
</comment>
<gene>
    <name evidence="7" type="ORF">NCTC10142_00626</name>
</gene>
<comment type="function">
    <text evidence="1 6">Required for the transposition of the insertion element.</text>
</comment>
<dbReference type="InterPro" id="IPR001207">
    <property type="entry name" value="Transposase_mutator"/>
</dbReference>
<sequence>MKKHLGYDRYEHKNRIKNNYRNGSYKKTVKYSFGNVELEIPRDRNSEFEPHIILKYQYDISKIESQIINLYSKGVSTRDISDTLHEIYGVDVDPSFLSRVTDKIMPQIVEWQNRPLERTYAMIFIDGIRFKVKEENRLVEKSVYIVMGYSIDGYKDVLGFWIDESESSKYWMQVFNDIKLRGVQEIYLMSSDNLAGISNAIKAVFPKTQIQKCVVHQIRNSVKFVNYKDIKEFTIDMKNIYQANNIDEASRFLEVFENKWNSKYSYAIKSWRDNFDELVTFFNFPSEIRKLIYTTNVIENLNRNIRKISKNKTSFPTEESLMKIVYFAIQNQLKKWDKITQNWGQILNQLKIAFEEE</sequence>
<keyword evidence="4 6" id="KW-0238">DNA-binding</keyword>
<evidence type="ECO:0000256" key="5">
    <source>
        <dbReference type="ARBA" id="ARBA00023172"/>
    </source>
</evidence>
<dbReference type="Pfam" id="PF00872">
    <property type="entry name" value="Transposase_mut"/>
    <property type="match status" value="1"/>
</dbReference>
<name>A0A449AIU9_9BACT</name>
<protein>
    <recommendedName>
        <fullName evidence="6">Mutator family transposase</fullName>
    </recommendedName>
</protein>
<evidence type="ECO:0000256" key="6">
    <source>
        <dbReference type="RuleBase" id="RU365089"/>
    </source>
</evidence>
<dbReference type="Proteomes" id="UP000289506">
    <property type="component" value="Plasmid 13"/>
</dbReference>
<evidence type="ECO:0000256" key="4">
    <source>
        <dbReference type="ARBA" id="ARBA00023125"/>
    </source>
</evidence>
<evidence type="ECO:0000256" key="3">
    <source>
        <dbReference type="ARBA" id="ARBA00022578"/>
    </source>
</evidence>